<dbReference type="InterPro" id="IPR000515">
    <property type="entry name" value="MetI-like"/>
</dbReference>
<dbReference type="HOGENOM" id="CLU_046113_4_2_9"/>
<evidence type="ECO:0000256" key="5">
    <source>
        <dbReference type="ARBA" id="ARBA00022989"/>
    </source>
</evidence>
<dbReference type="PANTHER" id="PTHR30151:SF0">
    <property type="entry name" value="ABC TRANSPORTER PERMEASE PROTEIN MJ0413-RELATED"/>
    <property type="match status" value="1"/>
</dbReference>
<dbReference type="InterPro" id="IPR035906">
    <property type="entry name" value="MetI-like_sf"/>
</dbReference>
<dbReference type="PaxDb" id="195103-CPF_1737"/>
<proteinExistence type="inferred from homology"/>
<keyword evidence="3" id="KW-1003">Cell membrane</keyword>
<dbReference type="AlphaFoldDB" id="A0A0H2YVX3"/>
<dbReference type="KEGG" id="cpf:CPF_1737"/>
<comment type="subcellular location">
    <subcellularLocation>
        <location evidence="1 7">Cell membrane</location>
        <topology evidence="1 7">Multi-pass membrane protein</topology>
    </subcellularLocation>
</comment>
<accession>A0A0H2YVX3</accession>
<sequence length="251" mass="28302">MKKFSYKNKKLIFLSSVILFILWQLASMIIGSEVILPSPYLTFKGLIEVIKSNDFFKIIISTLGRTFISFTLALVIALFLGVFSAFNKYVYNFMIPILNVMRSLPTIGFIILALIWLSQGIAPILVGFVMSFPIFYDAIIGAILNIDKNILEMAKVYEIGMGNLIKNIYLPSISFAICRIMVSTFSLTMKLVVGGEVIGQPKYGIGTALFVEKNYLNTNMVFAWIIVVIIIGIIFSLIQKTIDGRVFRWMK</sequence>
<reference evidence="9 10" key="1">
    <citation type="journal article" date="2006" name="Genome Res.">
        <title>Skewed genomic variability in strains of the toxigenic bacterial pathogen, Clostridium perfringens.</title>
        <authorList>
            <person name="Myers G.S."/>
            <person name="Rasko D.A."/>
            <person name="Cheung J.K."/>
            <person name="Ravel J."/>
            <person name="Seshadri R."/>
            <person name="Deboy R.T."/>
            <person name="Ren Q."/>
            <person name="Varga J."/>
            <person name="Awad M.M."/>
            <person name="Brinkac L.M."/>
            <person name="Daugherty S.C."/>
            <person name="Haft D.H."/>
            <person name="Dodson R.J."/>
            <person name="Madupu R."/>
            <person name="Nelson W.C."/>
            <person name="Rosovitz M.J."/>
            <person name="Sullivan S.A."/>
            <person name="Khouri H."/>
            <person name="Dimitrov G.I."/>
            <person name="Watkins K.L."/>
            <person name="Mulligan S."/>
            <person name="Benton J."/>
            <person name="Radune D."/>
            <person name="Fisher D.J."/>
            <person name="Atkins H.S."/>
            <person name="Hiscox T."/>
            <person name="Jost B.H."/>
            <person name="Billington S.J."/>
            <person name="Songer J.G."/>
            <person name="McClane B.A."/>
            <person name="Titball R.W."/>
            <person name="Rood J.I."/>
            <person name="Melville S.B."/>
            <person name="Paulsen I.T."/>
        </authorList>
    </citation>
    <scope>NUCLEOTIDE SEQUENCE [LARGE SCALE GENOMIC DNA]</scope>
    <source>
        <strain evidence="10">ATCC 13124 / DSM 756 / JCM 1290 / NCIMB 6125 / NCTC 8237 / S 107 / Type A</strain>
    </source>
</reference>
<dbReference type="STRING" id="195103.CPF_1737"/>
<keyword evidence="6 7" id="KW-0472">Membrane</keyword>
<dbReference type="GO" id="GO:0055085">
    <property type="term" value="P:transmembrane transport"/>
    <property type="evidence" value="ECO:0007669"/>
    <property type="project" value="InterPro"/>
</dbReference>
<keyword evidence="2 7" id="KW-0813">Transport</keyword>
<feature type="transmembrane region" description="Helical" evidence="7">
    <location>
        <begin position="124"/>
        <end position="146"/>
    </location>
</feature>
<dbReference type="Gene3D" id="1.10.3720.10">
    <property type="entry name" value="MetI-like"/>
    <property type="match status" value="1"/>
</dbReference>
<keyword evidence="4 7" id="KW-0812">Transmembrane</keyword>
<gene>
    <name evidence="9" type="ordered locus">CPF_1737</name>
</gene>
<feature type="transmembrane region" description="Helical" evidence="7">
    <location>
        <begin position="55"/>
        <end position="83"/>
    </location>
</feature>
<keyword evidence="10" id="KW-1185">Reference proteome</keyword>
<evidence type="ECO:0000256" key="6">
    <source>
        <dbReference type="ARBA" id="ARBA00023136"/>
    </source>
</evidence>
<protein>
    <submittedName>
        <fullName evidence="9">ABC transporter, permease protein</fullName>
    </submittedName>
</protein>
<dbReference type="PROSITE" id="PS50928">
    <property type="entry name" value="ABC_TM1"/>
    <property type="match status" value="1"/>
</dbReference>
<evidence type="ECO:0000256" key="1">
    <source>
        <dbReference type="ARBA" id="ARBA00004651"/>
    </source>
</evidence>
<organism evidence="9 10">
    <name type="scientific">Clostridium perfringens (strain ATCC 13124 / DSM 756 / JCM 1290 / NCIMB 6125 / NCTC 8237 / Type A)</name>
    <dbReference type="NCBI Taxonomy" id="195103"/>
    <lineage>
        <taxon>Bacteria</taxon>
        <taxon>Bacillati</taxon>
        <taxon>Bacillota</taxon>
        <taxon>Clostridia</taxon>
        <taxon>Eubacteriales</taxon>
        <taxon>Clostridiaceae</taxon>
        <taxon>Clostridium</taxon>
    </lineage>
</organism>
<dbReference type="Pfam" id="PF00528">
    <property type="entry name" value="BPD_transp_1"/>
    <property type="match status" value="1"/>
</dbReference>
<dbReference type="eggNOG" id="COG0600">
    <property type="taxonomic scope" value="Bacteria"/>
</dbReference>
<evidence type="ECO:0000256" key="3">
    <source>
        <dbReference type="ARBA" id="ARBA00022475"/>
    </source>
</evidence>
<feature type="transmembrane region" description="Helical" evidence="7">
    <location>
        <begin position="167"/>
        <end position="187"/>
    </location>
</feature>
<evidence type="ECO:0000259" key="8">
    <source>
        <dbReference type="PROSITE" id="PS50928"/>
    </source>
</evidence>
<dbReference type="GeneID" id="93001977"/>
<dbReference type="GO" id="GO:0005886">
    <property type="term" value="C:plasma membrane"/>
    <property type="evidence" value="ECO:0007669"/>
    <property type="project" value="UniProtKB-SubCell"/>
</dbReference>
<dbReference type="CDD" id="cd06261">
    <property type="entry name" value="TM_PBP2"/>
    <property type="match status" value="1"/>
</dbReference>
<dbReference type="Proteomes" id="UP000001823">
    <property type="component" value="Chromosome"/>
</dbReference>
<evidence type="ECO:0000256" key="4">
    <source>
        <dbReference type="ARBA" id="ARBA00022692"/>
    </source>
</evidence>
<feature type="domain" description="ABC transmembrane type-1" evidence="8">
    <location>
        <begin position="59"/>
        <end position="239"/>
    </location>
</feature>
<comment type="similarity">
    <text evidence="7">Belongs to the binding-protein-dependent transport system permease family.</text>
</comment>
<keyword evidence="5 7" id="KW-1133">Transmembrane helix</keyword>
<evidence type="ECO:0000256" key="7">
    <source>
        <dbReference type="RuleBase" id="RU363032"/>
    </source>
</evidence>
<dbReference type="PANTHER" id="PTHR30151">
    <property type="entry name" value="ALKANE SULFONATE ABC TRANSPORTER-RELATED, MEMBRANE SUBUNIT"/>
    <property type="match status" value="1"/>
</dbReference>
<feature type="transmembrane region" description="Helical" evidence="7">
    <location>
        <begin position="221"/>
        <end position="238"/>
    </location>
</feature>
<evidence type="ECO:0000313" key="9">
    <source>
        <dbReference type="EMBL" id="ABG84894.1"/>
    </source>
</evidence>
<dbReference type="SUPFAM" id="SSF161098">
    <property type="entry name" value="MetI-like"/>
    <property type="match status" value="1"/>
</dbReference>
<evidence type="ECO:0000256" key="2">
    <source>
        <dbReference type="ARBA" id="ARBA00022448"/>
    </source>
</evidence>
<evidence type="ECO:0000313" key="10">
    <source>
        <dbReference type="Proteomes" id="UP000001823"/>
    </source>
</evidence>
<dbReference type="RefSeq" id="WP_003474008.1">
    <property type="nucleotide sequence ID" value="NC_008261.1"/>
</dbReference>
<dbReference type="EMBL" id="CP000246">
    <property type="protein sequence ID" value="ABG84894.1"/>
    <property type="molecule type" value="Genomic_DNA"/>
</dbReference>
<feature type="transmembrane region" description="Helical" evidence="7">
    <location>
        <begin position="95"/>
        <end position="118"/>
    </location>
</feature>
<name>A0A0H2YVX3_CLOP1</name>